<dbReference type="EMBL" id="GBRH01183049">
    <property type="protein sequence ID" value="JAE14847.1"/>
    <property type="molecule type" value="Transcribed_RNA"/>
</dbReference>
<reference evidence="1" key="2">
    <citation type="journal article" date="2015" name="Data Brief">
        <title>Shoot transcriptome of the giant reed, Arundo donax.</title>
        <authorList>
            <person name="Barrero R.A."/>
            <person name="Guerrero F.D."/>
            <person name="Moolhuijzen P."/>
            <person name="Goolsby J.A."/>
            <person name="Tidwell J."/>
            <person name="Bellgard S.E."/>
            <person name="Bellgard M.I."/>
        </authorList>
    </citation>
    <scope>NUCLEOTIDE SEQUENCE</scope>
    <source>
        <tissue evidence="1">Shoot tissue taken approximately 20 cm above the soil surface</tissue>
    </source>
</reference>
<protein>
    <submittedName>
        <fullName evidence="1">Uncharacterized protein</fullName>
    </submittedName>
</protein>
<dbReference type="AlphaFoldDB" id="A0A0A9FRD4"/>
<accession>A0A0A9FRD4</accession>
<sequence>MLTVNRMGYYMNQCTVSYTYLYCK</sequence>
<organism evidence="1">
    <name type="scientific">Arundo donax</name>
    <name type="common">Giant reed</name>
    <name type="synonym">Donax arundinaceus</name>
    <dbReference type="NCBI Taxonomy" id="35708"/>
    <lineage>
        <taxon>Eukaryota</taxon>
        <taxon>Viridiplantae</taxon>
        <taxon>Streptophyta</taxon>
        <taxon>Embryophyta</taxon>
        <taxon>Tracheophyta</taxon>
        <taxon>Spermatophyta</taxon>
        <taxon>Magnoliopsida</taxon>
        <taxon>Liliopsida</taxon>
        <taxon>Poales</taxon>
        <taxon>Poaceae</taxon>
        <taxon>PACMAD clade</taxon>
        <taxon>Arundinoideae</taxon>
        <taxon>Arundineae</taxon>
        <taxon>Arundo</taxon>
    </lineage>
</organism>
<proteinExistence type="predicted"/>
<name>A0A0A9FRD4_ARUDO</name>
<evidence type="ECO:0000313" key="1">
    <source>
        <dbReference type="EMBL" id="JAE14847.1"/>
    </source>
</evidence>
<reference evidence="1" key="1">
    <citation type="submission" date="2014-09" db="EMBL/GenBank/DDBJ databases">
        <authorList>
            <person name="Magalhaes I.L.F."/>
            <person name="Oliveira U."/>
            <person name="Santos F.R."/>
            <person name="Vidigal T.H.D.A."/>
            <person name="Brescovit A.D."/>
            <person name="Santos A.J."/>
        </authorList>
    </citation>
    <scope>NUCLEOTIDE SEQUENCE</scope>
    <source>
        <tissue evidence="1">Shoot tissue taken approximately 20 cm above the soil surface</tissue>
    </source>
</reference>